<dbReference type="Proteomes" id="UP000539075">
    <property type="component" value="Unassembled WGS sequence"/>
</dbReference>
<name>A0A7W8C046_9BACT</name>
<dbReference type="InterPro" id="IPR053170">
    <property type="entry name" value="Transcription_regulator"/>
</dbReference>
<proteinExistence type="predicted"/>
<evidence type="ECO:0000256" key="1">
    <source>
        <dbReference type="SAM" id="MobiDB-lite"/>
    </source>
</evidence>
<dbReference type="AlphaFoldDB" id="A0A7W8C046"/>
<feature type="transmembrane region" description="Helical" evidence="2">
    <location>
        <begin position="87"/>
        <end position="106"/>
    </location>
</feature>
<feature type="transmembrane region" description="Helical" evidence="2">
    <location>
        <begin position="158"/>
        <end position="175"/>
    </location>
</feature>
<evidence type="ECO:0000256" key="2">
    <source>
        <dbReference type="SAM" id="Phobius"/>
    </source>
</evidence>
<sequence length="450" mass="48469">MDPITHAASGAVAMLAMPNRPATRWAVPLAAIAAASPDIDVTLCHTPLEFLLLHRGITHSLAAAPLLGLLLTLLARPMWKSGTPGHWSFPKVWLFMVCMVLLHIWLDVVTTYGTMIYLPFSYDRVRLNAVYIIDLLLTLPLLWAVLRWRAKRGLMRLALAWIFVYPALCIGLNAWHTAQTESRLAAEGQNTQQTVRQVVLLPDAFGPLFWRTLYETDGPEGRMVYSQGLNALGQPRNAATAHRAAPPELLAELARQSVAAEAFFGFTLLPVISPLSDDFKPAEALAGAAAPALPGTGDATAATGATTTAATAGTVTANAASSPDNTSPADAANTPDDARAPSAAASDTPAKDTRFAYALFNDLRFGSDLAFVRAIIASRPNADVPFKYMAELELSTPGEAAALVDEGQNPGEARLVRERLRFSDSGKDSHWQSPMVPTPPSFWDWLIGLR</sequence>
<gene>
    <name evidence="3" type="ORF">HNQ38_001211</name>
</gene>
<dbReference type="RefSeq" id="WP_246388014.1">
    <property type="nucleotide sequence ID" value="NZ_JACHGO010000003.1"/>
</dbReference>
<dbReference type="InterPro" id="IPR007404">
    <property type="entry name" value="YdjM-like"/>
</dbReference>
<evidence type="ECO:0000313" key="3">
    <source>
        <dbReference type="EMBL" id="MBB5143123.1"/>
    </source>
</evidence>
<reference evidence="3 4" key="1">
    <citation type="submission" date="2020-08" db="EMBL/GenBank/DDBJ databases">
        <title>Genomic Encyclopedia of Type Strains, Phase IV (KMG-IV): sequencing the most valuable type-strain genomes for metagenomic binning, comparative biology and taxonomic classification.</title>
        <authorList>
            <person name="Goeker M."/>
        </authorList>
    </citation>
    <scope>NUCLEOTIDE SEQUENCE [LARGE SCALE GENOMIC DNA]</scope>
    <source>
        <strain evidence="3 4">DSM 11275</strain>
    </source>
</reference>
<keyword evidence="2" id="KW-0472">Membrane</keyword>
<keyword evidence="2" id="KW-0812">Transmembrane</keyword>
<dbReference type="Pfam" id="PF04307">
    <property type="entry name" value="YdjM"/>
    <property type="match status" value="1"/>
</dbReference>
<keyword evidence="2" id="KW-1133">Transmembrane helix</keyword>
<dbReference type="PANTHER" id="PTHR40031:SF1">
    <property type="entry name" value="MEMBRANE-BOUND METAL-DEPENDENT HYDROLASE"/>
    <property type="match status" value="1"/>
</dbReference>
<organism evidence="3 4">
    <name type="scientific">Desulfovibrio intestinalis</name>
    <dbReference type="NCBI Taxonomy" id="58621"/>
    <lineage>
        <taxon>Bacteria</taxon>
        <taxon>Pseudomonadati</taxon>
        <taxon>Thermodesulfobacteriota</taxon>
        <taxon>Desulfovibrionia</taxon>
        <taxon>Desulfovibrionales</taxon>
        <taxon>Desulfovibrionaceae</taxon>
        <taxon>Desulfovibrio</taxon>
    </lineage>
</organism>
<dbReference type="EMBL" id="JACHGO010000003">
    <property type="protein sequence ID" value="MBB5143123.1"/>
    <property type="molecule type" value="Genomic_DNA"/>
</dbReference>
<dbReference type="PANTHER" id="PTHR40031">
    <property type="entry name" value="HYPOTHETICAL MEMBRANE SPANNING PROTEIN"/>
    <property type="match status" value="1"/>
</dbReference>
<keyword evidence="4" id="KW-1185">Reference proteome</keyword>
<feature type="region of interest" description="Disordered" evidence="1">
    <location>
        <begin position="316"/>
        <end position="347"/>
    </location>
</feature>
<evidence type="ECO:0000313" key="4">
    <source>
        <dbReference type="Proteomes" id="UP000539075"/>
    </source>
</evidence>
<comment type="caution">
    <text evidence="3">The sequence shown here is derived from an EMBL/GenBank/DDBJ whole genome shotgun (WGS) entry which is preliminary data.</text>
</comment>
<protein>
    <submittedName>
        <fullName evidence="3">Inner membrane protein</fullName>
    </submittedName>
</protein>
<accession>A0A7W8C046</accession>
<feature type="transmembrane region" description="Helical" evidence="2">
    <location>
        <begin position="57"/>
        <end position="75"/>
    </location>
</feature>
<feature type="transmembrane region" description="Helical" evidence="2">
    <location>
        <begin position="126"/>
        <end position="146"/>
    </location>
</feature>